<accession>A0A511KR70</accession>
<feature type="domain" description="T-SNARE coiled-coil homology" evidence="8">
    <location>
        <begin position="365"/>
        <end position="427"/>
    </location>
</feature>
<dbReference type="CDD" id="cd15849">
    <property type="entry name" value="SNARE_Sso1"/>
    <property type="match status" value="1"/>
</dbReference>
<dbReference type="GO" id="GO:0005484">
    <property type="term" value="F:SNAP receptor activity"/>
    <property type="evidence" value="ECO:0007669"/>
    <property type="project" value="TreeGrafter"/>
</dbReference>
<comment type="caution">
    <text evidence="9">The sequence shown here is derived from an EMBL/GenBank/DDBJ whole genome shotgun (WGS) entry which is preliminary data.</text>
</comment>
<evidence type="ECO:0000256" key="6">
    <source>
        <dbReference type="SAM" id="MobiDB-lite"/>
    </source>
</evidence>
<dbReference type="GO" id="GO:0000149">
    <property type="term" value="F:SNARE binding"/>
    <property type="evidence" value="ECO:0007669"/>
    <property type="project" value="TreeGrafter"/>
</dbReference>
<dbReference type="GO" id="GO:0006886">
    <property type="term" value="P:intracellular protein transport"/>
    <property type="evidence" value="ECO:0007669"/>
    <property type="project" value="TreeGrafter"/>
</dbReference>
<evidence type="ECO:0000256" key="7">
    <source>
        <dbReference type="SAM" id="Phobius"/>
    </source>
</evidence>
<keyword evidence="5 7" id="KW-0472">Membrane</keyword>
<gene>
    <name evidence="9" type="ORF">Rt10032_c29g6860</name>
</gene>
<dbReference type="InterPro" id="IPR000727">
    <property type="entry name" value="T_SNARE_dom"/>
</dbReference>
<evidence type="ECO:0000256" key="1">
    <source>
        <dbReference type="ARBA" id="ARBA00004211"/>
    </source>
</evidence>
<feature type="compositionally biased region" description="Basic and acidic residues" evidence="6">
    <location>
        <begin position="133"/>
        <end position="144"/>
    </location>
</feature>
<keyword evidence="3 7" id="KW-0812">Transmembrane</keyword>
<feature type="region of interest" description="Disordered" evidence="6">
    <location>
        <begin position="128"/>
        <end position="174"/>
    </location>
</feature>
<comment type="similarity">
    <text evidence="2">Belongs to the syntaxin family.</text>
</comment>
<dbReference type="Pfam" id="PF00804">
    <property type="entry name" value="Syntaxin"/>
    <property type="match status" value="1"/>
</dbReference>
<dbReference type="OrthoDB" id="10255013at2759"/>
<sequence length="559" mass="61630">MARDRLAAIRPSKAQRYAQPPSAPEQSSRGAMPALSATPYYAFEPQDFNPLAAEQEQPQRDKPRGLAGWNADFSADRQQFRRRRKARRQYGSRDENAPPPVPSYDAGPPIDFASAPVSPDVAQYVNTLPDVAPPRDFDPNDSRSHYATNYSPSYMTPPQQSRHETHSVKRSEGTVSKGEVPFEEMGEFFQAVSDLQQAVREANGSIQAIGNLHSRILSMPSSEDAMAIELKSQLDAKTATTRALFTSIKNQLQVLQQGNANLRAMIPLGQSLYNLSLQDIEVRDQQVGALKERFKDAIQRYTEEEKQNRAKQRARLERQVKVVNPNLDPAELQEIVKKAEEGDGAMFAHAFQTNSYRSQAARGALREVQNRAAALARIEQTLIELAQLFQDMAVMVEAQDVAIVKIEQNAISTEMDTEKGLENVQKAVVHARNYRKYRWWCFGFIVVIIIIVLIVLCVELIPPAIRAAQNDRNARQSRSSASAAQAARTSPAVQSLVASSAIPTTTASTTAAPVSTGAASGSSSPSQSASQSSSGSVFFGYSVVRLRHSIVDVDFLRLE</sequence>
<dbReference type="GO" id="GO:0031201">
    <property type="term" value="C:SNARE complex"/>
    <property type="evidence" value="ECO:0007669"/>
    <property type="project" value="TreeGrafter"/>
</dbReference>
<feature type="compositionally biased region" description="Basic and acidic residues" evidence="6">
    <location>
        <begin position="161"/>
        <end position="172"/>
    </location>
</feature>
<protein>
    <submittedName>
        <fullName evidence="9">Syntaxin 1B/2/3</fullName>
    </submittedName>
</protein>
<feature type="region of interest" description="Disordered" evidence="6">
    <location>
        <begin position="511"/>
        <end position="533"/>
    </location>
</feature>
<dbReference type="InterPro" id="IPR006011">
    <property type="entry name" value="Syntaxin_N"/>
</dbReference>
<name>A0A511KR70_RHOTO</name>
<dbReference type="Gene3D" id="1.20.5.110">
    <property type="match status" value="1"/>
</dbReference>
<dbReference type="GO" id="GO:0012505">
    <property type="term" value="C:endomembrane system"/>
    <property type="evidence" value="ECO:0007669"/>
    <property type="project" value="TreeGrafter"/>
</dbReference>
<evidence type="ECO:0000256" key="3">
    <source>
        <dbReference type="ARBA" id="ARBA00022692"/>
    </source>
</evidence>
<dbReference type="SUPFAM" id="SSF47661">
    <property type="entry name" value="t-snare proteins"/>
    <property type="match status" value="1"/>
</dbReference>
<dbReference type="GO" id="GO:0006887">
    <property type="term" value="P:exocytosis"/>
    <property type="evidence" value="ECO:0007669"/>
    <property type="project" value="TreeGrafter"/>
</dbReference>
<dbReference type="PROSITE" id="PS50192">
    <property type="entry name" value="T_SNARE"/>
    <property type="match status" value="1"/>
</dbReference>
<dbReference type="Proteomes" id="UP000321518">
    <property type="component" value="Unassembled WGS sequence"/>
</dbReference>
<evidence type="ECO:0000256" key="2">
    <source>
        <dbReference type="ARBA" id="ARBA00009063"/>
    </source>
</evidence>
<evidence type="ECO:0000259" key="8">
    <source>
        <dbReference type="PROSITE" id="PS50192"/>
    </source>
</evidence>
<organism evidence="9 10">
    <name type="scientific">Rhodotorula toruloides</name>
    <name type="common">Yeast</name>
    <name type="synonym">Rhodosporidium toruloides</name>
    <dbReference type="NCBI Taxonomy" id="5286"/>
    <lineage>
        <taxon>Eukaryota</taxon>
        <taxon>Fungi</taxon>
        <taxon>Dikarya</taxon>
        <taxon>Basidiomycota</taxon>
        <taxon>Pucciniomycotina</taxon>
        <taxon>Microbotryomycetes</taxon>
        <taxon>Sporidiobolales</taxon>
        <taxon>Sporidiobolaceae</taxon>
        <taxon>Rhodotorula</taxon>
    </lineage>
</organism>
<evidence type="ECO:0000313" key="10">
    <source>
        <dbReference type="Proteomes" id="UP000321518"/>
    </source>
</evidence>
<dbReference type="PANTHER" id="PTHR19957">
    <property type="entry name" value="SYNTAXIN"/>
    <property type="match status" value="1"/>
</dbReference>
<dbReference type="GO" id="GO:0048278">
    <property type="term" value="P:vesicle docking"/>
    <property type="evidence" value="ECO:0007669"/>
    <property type="project" value="TreeGrafter"/>
</dbReference>
<dbReference type="AlphaFoldDB" id="A0A511KR70"/>
<dbReference type="GO" id="GO:0006906">
    <property type="term" value="P:vesicle fusion"/>
    <property type="evidence" value="ECO:0007669"/>
    <property type="project" value="TreeGrafter"/>
</dbReference>
<dbReference type="SMART" id="SM00397">
    <property type="entry name" value="t_SNARE"/>
    <property type="match status" value="1"/>
</dbReference>
<proteinExistence type="inferred from homology"/>
<feature type="region of interest" description="Disordered" evidence="6">
    <location>
        <begin position="1"/>
        <end position="107"/>
    </location>
</feature>
<keyword evidence="4 7" id="KW-1133">Transmembrane helix</keyword>
<feature type="transmembrane region" description="Helical" evidence="7">
    <location>
        <begin position="439"/>
        <end position="461"/>
    </location>
</feature>
<dbReference type="Gene3D" id="1.20.58.70">
    <property type="match status" value="1"/>
</dbReference>
<comment type="subcellular location">
    <subcellularLocation>
        <location evidence="1">Membrane</location>
        <topology evidence="1">Single-pass type IV membrane protein</topology>
    </subcellularLocation>
</comment>
<evidence type="ECO:0000256" key="5">
    <source>
        <dbReference type="ARBA" id="ARBA00023136"/>
    </source>
</evidence>
<evidence type="ECO:0000256" key="4">
    <source>
        <dbReference type="ARBA" id="ARBA00022989"/>
    </source>
</evidence>
<dbReference type="Pfam" id="PF05739">
    <property type="entry name" value="SNARE"/>
    <property type="match status" value="1"/>
</dbReference>
<dbReference type="InterPro" id="IPR045242">
    <property type="entry name" value="Syntaxin"/>
</dbReference>
<dbReference type="GO" id="GO:0005886">
    <property type="term" value="C:plasma membrane"/>
    <property type="evidence" value="ECO:0007669"/>
    <property type="project" value="TreeGrafter"/>
</dbReference>
<reference evidence="9 10" key="1">
    <citation type="submission" date="2019-07" db="EMBL/GenBank/DDBJ databases">
        <title>Rhodotorula toruloides NBRC10032 genome sequencing.</title>
        <authorList>
            <person name="Shida Y."/>
            <person name="Takaku H."/>
            <person name="Ogasawara W."/>
            <person name="Mori K."/>
        </authorList>
    </citation>
    <scope>NUCLEOTIDE SEQUENCE [LARGE SCALE GENOMIC DNA]</scope>
    <source>
        <strain evidence="9 10">NBRC10032</strain>
    </source>
</reference>
<dbReference type="InterPro" id="IPR010989">
    <property type="entry name" value="SNARE"/>
</dbReference>
<feature type="compositionally biased region" description="Polar residues" evidence="6">
    <location>
        <begin position="145"/>
        <end position="160"/>
    </location>
</feature>
<dbReference type="EMBL" id="BJWK01000029">
    <property type="protein sequence ID" value="GEM12843.1"/>
    <property type="molecule type" value="Genomic_DNA"/>
</dbReference>
<evidence type="ECO:0000313" key="9">
    <source>
        <dbReference type="EMBL" id="GEM12843.1"/>
    </source>
</evidence>
<feature type="compositionally biased region" description="Basic residues" evidence="6">
    <location>
        <begin position="80"/>
        <end position="90"/>
    </location>
</feature>
<dbReference type="PANTHER" id="PTHR19957:SF307">
    <property type="entry name" value="PROTEIN SSO1-RELATED"/>
    <property type="match status" value="1"/>
</dbReference>